<evidence type="ECO:0000256" key="7">
    <source>
        <dbReference type="SAM" id="SignalP"/>
    </source>
</evidence>
<dbReference type="PANTHER" id="PTHR24276:SF98">
    <property type="entry name" value="FI18310P1-RELATED"/>
    <property type="match status" value="1"/>
</dbReference>
<dbReference type="GO" id="GO:0004252">
    <property type="term" value="F:serine-type endopeptidase activity"/>
    <property type="evidence" value="ECO:0007669"/>
    <property type="project" value="InterPro"/>
</dbReference>
<gene>
    <name evidence="9" type="ORF">Poli38472_008733</name>
</gene>
<evidence type="ECO:0000256" key="1">
    <source>
        <dbReference type="ARBA" id="ARBA00007664"/>
    </source>
</evidence>
<dbReference type="Proteomes" id="UP000794436">
    <property type="component" value="Unassembled WGS sequence"/>
</dbReference>
<proteinExistence type="inferred from homology"/>
<dbReference type="SMART" id="SM00020">
    <property type="entry name" value="Tryp_SPc"/>
    <property type="match status" value="1"/>
</dbReference>
<dbReference type="CDD" id="cd00190">
    <property type="entry name" value="Tryp_SPc"/>
    <property type="match status" value="1"/>
</dbReference>
<sequence length="913" mass="97178">MTHRLLRLAWTCVFFTVASASLVWLPDLSPSSSSSSSSSSASTSVSDAETIVFPSPSWLLNSGPVGILTDAQGVLRTVDGIVVPIAPRFAVTTPALLSPVGLEKLRLNHSLLVVFADESVRVSRVIYEPNDALIVLELASEPLFPVYTSIITAPPLEHVAFDDVQVAMFDSVLDTPAFDTERMMMNRIQEVVGTTSVTFKTESDCGLKDDSQICATISQLSTSLSAAHPRELEASPSTNAMILFYNQAIVGFSVASSAVDSTSRVFLRLGAPKHRAFLDDVTNQTTSWLEDDVFAIDEAFPSFLASFYTAGDVQVACQGVLIAPEFVLTTASCVNANPNITRVEFETQHAKFPQSVSSDQFIKHPGYEQGDTSLDTALLKLTEAITTIRPMVLNAGRVEQDTTFARLDVVTDKLFKGRNDRFVAETPVKGQPAHCNETNNSTVKARLTHMICLLPDVLPPSDDTGFDGVGAGSDGPVFASLITEKAVATTLIAKSKMAGLSLVGLGVTTESNADITGQVFVNVAKSANFINAYTTGQSWSVASMTSTGGDTLLPPDKRFVVGLRVTRDGQNYCGGALIAPTYVLTAAHCVTDGLANYVSIGSSESSGTRSEVIEVLHKSVRVHPKYGSGAKFSYDAAILEIAVASNANPVVLDNSQDFVNHEVATMYGYGVTNASSDELSPVVRVLQLPLWSKAGCAAELPDIDGCMLCAGGQRGVDACTGDSGGPLVLDVSGVSYLVGFVSAGYGCGMEDVPGIYTRVSSLYDFVNAYSVGSKWRGVPSSPTVTVAAPSPGGEVRSSDTPTTESGVISVGSDGFYPDAFAHADLKLSELSPLVRDALMSFLLSNENNSMLSASVLQSLAASDNLLRFYSTGELESLLKIIRNHNAKPLYARKDRFGRWLSHYAKTTDACRAK</sequence>
<keyword evidence="3" id="KW-0843">Virulence</keyword>
<evidence type="ECO:0000259" key="8">
    <source>
        <dbReference type="PROSITE" id="PS50240"/>
    </source>
</evidence>
<feature type="domain" description="Peptidase S1" evidence="8">
    <location>
        <begin position="546"/>
        <end position="771"/>
    </location>
</feature>
<organism evidence="9 10">
    <name type="scientific">Pythium oligandrum</name>
    <name type="common">Mycoparasitic fungus</name>
    <dbReference type="NCBI Taxonomy" id="41045"/>
    <lineage>
        <taxon>Eukaryota</taxon>
        <taxon>Sar</taxon>
        <taxon>Stramenopiles</taxon>
        <taxon>Oomycota</taxon>
        <taxon>Peronosporomycetes</taxon>
        <taxon>Pythiales</taxon>
        <taxon>Pythiaceae</taxon>
        <taxon>Pythium</taxon>
    </lineage>
</organism>
<dbReference type="OrthoDB" id="166391at2759"/>
<evidence type="ECO:0000256" key="3">
    <source>
        <dbReference type="ARBA" id="ARBA00023026"/>
    </source>
</evidence>
<dbReference type="InterPro" id="IPR001314">
    <property type="entry name" value="Peptidase_S1A"/>
</dbReference>
<reference evidence="9" key="1">
    <citation type="submission" date="2019-03" db="EMBL/GenBank/DDBJ databases">
        <title>Long read genome sequence of the mycoparasitic Pythium oligandrum ATCC 38472 isolated from sugarbeet rhizosphere.</title>
        <authorList>
            <person name="Gaulin E."/>
        </authorList>
    </citation>
    <scope>NUCLEOTIDE SEQUENCE</scope>
    <source>
        <strain evidence="9">ATCC 38472_TT</strain>
    </source>
</reference>
<keyword evidence="10" id="KW-1185">Reference proteome</keyword>
<evidence type="ECO:0000313" key="9">
    <source>
        <dbReference type="EMBL" id="TMW56085.1"/>
    </source>
</evidence>
<dbReference type="PROSITE" id="PS00134">
    <property type="entry name" value="TRYPSIN_HIS"/>
    <property type="match status" value="1"/>
</dbReference>
<dbReference type="InterPro" id="IPR001254">
    <property type="entry name" value="Trypsin_dom"/>
</dbReference>
<keyword evidence="6" id="KW-0378">Hydrolase</keyword>
<dbReference type="PRINTS" id="PR00722">
    <property type="entry name" value="CHYMOTRYPSIN"/>
</dbReference>
<dbReference type="GO" id="GO:0006508">
    <property type="term" value="P:proteolysis"/>
    <property type="evidence" value="ECO:0007669"/>
    <property type="project" value="UniProtKB-KW"/>
</dbReference>
<dbReference type="Gene3D" id="2.40.10.10">
    <property type="entry name" value="Trypsin-like serine proteases"/>
    <property type="match status" value="2"/>
</dbReference>
<dbReference type="PROSITE" id="PS50240">
    <property type="entry name" value="TRYPSIN_DOM"/>
    <property type="match status" value="2"/>
</dbReference>
<evidence type="ECO:0000256" key="4">
    <source>
        <dbReference type="ARBA" id="ARBA00023157"/>
    </source>
</evidence>
<comment type="similarity">
    <text evidence="1">Belongs to the peptidase S1 family.</text>
</comment>
<feature type="domain" description="Peptidase S1" evidence="8">
    <location>
        <begin position="303"/>
        <end position="545"/>
    </location>
</feature>
<dbReference type="InterPro" id="IPR043504">
    <property type="entry name" value="Peptidase_S1_PA_chymotrypsin"/>
</dbReference>
<dbReference type="EMBL" id="SPLM01000146">
    <property type="protein sequence ID" value="TMW56085.1"/>
    <property type="molecule type" value="Genomic_DNA"/>
</dbReference>
<dbReference type="AlphaFoldDB" id="A0A8K1FAB4"/>
<accession>A0A8K1FAB4</accession>
<feature type="signal peptide" evidence="7">
    <location>
        <begin position="1"/>
        <end position="20"/>
    </location>
</feature>
<keyword evidence="6" id="KW-0720">Serine protease</keyword>
<comment type="caution">
    <text evidence="9">The sequence shown here is derived from an EMBL/GenBank/DDBJ whole genome shotgun (WGS) entry which is preliminary data.</text>
</comment>
<evidence type="ECO:0000313" key="10">
    <source>
        <dbReference type="Proteomes" id="UP000794436"/>
    </source>
</evidence>
<feature type="chain" id="PRO_5035419970" description="Peptidase S1 domain-containing protein" evidence="7">
    <location>
        <begin position="21"/>
        <end position="913"/>
    </location>
</feature>
<dbReference type="InterPro" id="IPR050430">
    <property type="entry name" value="Peptidase_S1"/>
</dbReference>
<dbReference type="InterPro" id="IPR033116">
    <property type="entry name" value="TRYPSIN_SER"/>
</dbReference>
<keyword evidence="5" id="KW-0325">Glycoprotein</keyword>
<dbReference type="InterPro" id="IPR018114">
    <property type="entry name" value="TRYPSIN_HIS"/>
</dbReference>
<protein>
    <recommendedName>
        <fullName evidence="8">Peptidase S1 domain-containing protein</fullName>
    </recommendedName>
</protein>
<evidence type="ECO:0000256" key="6">
    <source>
        <dbReference type="RuleBase" id="RU363034"/>
    </source>
</evidence>
<name>A0A8K1FAB4_PYTOL</name>
<dbReference type="PANTHER" id="PTHR24276">
    <property type="entry name" value="POLYSERASE-RELATED"/>
    <property type="match status" value="1"/>
</dbReference>
<keyword evidence="4" id="KW-1015">Disulfide bond</keyword>
<dbReference type="PROSITE" id="PS00135">
    <property type="entry name" value="TRYPSIN_SER"/>
    <property type="match status" value="1"/>
</dbReference>
<keyword evidence="6" id="KW-0645">Protease</keyword>
<dbReference type="Pfam" id="PF00089">
    <property type="entry name" value="Trypsin"/>
    <property type="match status" value="2"/>
</dbReference>
<dbReference type="InterPro" id="IPR009003">
    <property type="entry name" value="Peptidase_S1_PA"/>
</dbReference>
<evidence type="ECO:0000256" key="5">
    <source>
        <dbReference type="ARBA" id="ARBA00023180"/>
    </source>
</evidence>
<dbReference type="SUPFAM" id="SSF50494">
    <property type="entry name" value="Trypsin-like serine proteases"/>
    <property type="match status" value="2"/>
</dbReference>
<keyword evidence="2 7" id="KW-0732">Signal</keyword>
<evidence type="ECO:0000256" key="2">
    <source>
        <dbReference type="ARBA" id="ARBA00022729"/>
    </source>
</evidence>